<dbReference type="SUPFAM" id="SSF48264">
    <property type="entry name" value="Cytochrome P450"/>
    <property type="match status" value="1"/>
</dbReference>
<sequence>MDLFQSLAILSLHLILMLFLILINKSQRQRSVIPTDWPILGMIPGVLLNTHRLHEYVTAILIDSGGTFMWKGPWFTKMDMLITTNPLDIHHILTKNFCNYPKGDNFRKIFDILGDGIFNVDGELWEIHRKVTTSVLKHARFHSLWQTILWNKVEKGLLPVLESISKQGKEMDLQDIFERFSFDNICKLLLDHDPKSLSLDLPYIPYLKAFSDAEEAILHRHVKPSSVLKLQQLLRVGNEKKMSDAWKTLDQFIYNCLNQKLNEYNNMKCEHQEEKFVVLTTFIRKFKEYGVSFGDTTKFLRDTLLSLMVAGKDSTSTILSWFFYILAQNPKVEDKILEEIHTHLDLKLGESWKTNELGEMVYLHGALNECLRLFPPLPFNHKIPLQPDILPSGHRVDQTTKIILSFYSMGKMKSIWGEDCMEFKPERWISKQGGIKHEPSYKLPAFNSGPRICVGKDMSLSQVKMVAIMVIYHYHIEPVEGHLVLPADSMVLQMKHGLKVRVTKRTATS</sequence>
<dbReference type="Proteomes" id="UP001408789">
    <property type="component" value="Unassembled WGS sequence"/>
</dbReference>
<evidence type="ECO:0000256" key="7">
    <source>
        <dbReference type="RuleBase" id="RU000461"/>
    </source>
</evidence>
<evidence type="ECO:0000256" key="1">
    <source>
        <dbReference type="ARBA" id="ARBA00001971"/>
    </source>
</evidence>
<keyword evidence="5 6" id="KW-0408">Iron</keyword>
<keyword evidence="6 7" id="KW-0349">Heme</keyword>
<protein>
    <recommendedName>
        <fullName evidence="11">Cytochrome P450</fullName>
    </recommendedName>
</protein>
<evidence type="ECO:0000313" key="9">
    <source>
        <dbReference type="EMBL" id="KAK9059873.1"/>
    </source>
</evidence>
<reference evidence="9 10" key="1">
    <citation type="submission" date="2024-04" db="EMBL/GenBank/DDBJ databases">
        <title>The reference genome of an endangered Asteraceae, Deinandra increscens subsp. villosa, native to the Central Coast of California.</title>
        <authorList>
            <person name="Guilliams M."/>
            <person name="Hasenstab-Lehman K."/>
            <person name="Meyer R."/>
            <person name="Mcevoy S."/>
        </authorList>
    </citation>
    <scope>NUCLEOTIDE SEQUENCE [LARGE SCALE GENOMIC DNA]</scope>
    <source>
        <tissue evidence="9">Leaf</tissue>
    </source>
</reference>
<evidence type="ECO:0000256" key="8">
    <source>
        <dbReference type="SAM" id="Phobius"/>
    </source>
</evidence>
<evidence type="ECO:0000256" key="2">
    <source>
        <dbReference type="ARBA" id="ARBA00010617"/>
    </source>
</evidence>
<keyword evidence="8" id="KW-0812">Transmembrane</keyword>
<dbReference type="AlphaFoldDB" id="A0AAP0CV09"/>
<dbReference type="GO" id="GO:0016705">
    <property type="term" value="F:oxidoreductase activity, acting on paired donors, with incorporation or reduction of molecular oxygen"/>
    <property type="evidence" value="ECO:0007669"/>
    <property type="project" value="InterPro"/>
</dbReference>
<accession>A0AAP0CV09</accession>
<keyword evidence="8" id="KW-0472">Membrane</keyword>
<dbReference type="InterPro" id="IPR036396">
    <property type="entry name" value="Cyt_P450_sf"/>
</dbReference>
<dbReference type="InterPro" id="IPR002401">
    <property type="entry name" value="Cyt_P450_E_grp-I"/>
</dbReference>
<keyword evidence="7" id="KW-0503">Monooxygenase</keyword>
<keyword evidence="10" id="KW-1185">Reference proteome</keyword>
<evidence type="ECO:0000256" key="3">
    <source>
        <dbReference type="ARBA" id="ARBA00022723"/>
    </source>
</evidence>
<organism evidence="9 10">
    <name type="scientific">Deinandra increscens subsp. villosa</name>
    <dbReference type="NCBI Taxonomy" id="3103831"/>
    <lineage>
        <taxon>Eukaryota</taxon>
        <taxon>Viridiplantae</taxon>
        <taxon>Streptophyta</taxon>
        <taxon>Embryophyta</taxon>
        <taxon>Tracheophyta</taxon>
        <taxon>Spermatophyta</taxon>
        <taxon>Magnoliopsida</taxon>
        <taxon>eudicotyledons</taxon>
        <taxon>Gunneridae</taxon>
        <taxon>Pentapetalae</taxon>
        <taxon>asterids</taxon>
        <taxon>campanulids</taxon>
        <taxon>Asterales</taxon>
        <taxon>Asteraceae</taxon>
        <taxon>Asteroideae</taxon>
        <taxon>Heliantheae alliance</taxon>
        <taxon>Madieae</taxon>
        <taxon>Madiinae</taxon>
        <taxon>Deinandra</taxon>
    </lineage>
</organism>
<dbReference type="InterPro" id="IPR001128">
    <property type="entry name" value="Cyt_P450"/>
</dbReference>
<keyword evidence="8" id="KW-1133">Transmembrane helix</keyword>
<proteinExistence type="inferred from homology"/>
<dbReference type="GO" id="GO:0006629">
    <property type="term" value="P:lipid metabolic process"/>
    <property type="evidence" value="ECO:0007669"/>
    <property type="project" value="UniProtKB-ARBA"/>
</dbReference>
<dbReference type="Pfam" id="PF00067">
    <property type="entry name" value="p450"/>
    <property type="match status" value="1"/>
</dbReference>
<comment type="caution">
    <text evidence="9">The sequence shown here is derived from an EMBL/GenBank/DDBJ whole genome shotgun (WGS) entry which is preliminary data.</text>
</comment>
<dbReference type="GO" id="GO:0005506">
    <property type="term" value="F:iron ion binding"/>
    <property type="evidence" value="ECO:0007669"/>
    <property type="project" value="InterPro"/>
</dbReference>
<evidence type="ECO:0000313" key="10">
    <source>
        <dbReference type="Proteomes" id="UP001408789"/>
    </source>
</evidence>
<feature type="transmembrane region" description="Helical" evidence="8">
    <location>
        <begin position="6"/>
        <end position="23"/>
    </location>
</feature>
<evidence type="ECO:0000256" key="6">
    <source>
        <dbReference type="PIRSR" id="PIRSR602401-1"/>
    </source>
</evidence>
<feature type="binding site" description="axial binding residue" evidence="6">
    <location>
        <position position="453"/>
    </location>
    <ligand>
        <name>heme</name>
        <dbReference type="ChEBI" id="CHEBI:30413"/>
    </ligand>
    <ligandPart>
        <name>Fe</name>
        <dbReference type="ChEBI" id="CHEBI:18248"/>
    </ligandPart>
</feature>
<dbReference type="PRINTS" id="PR00385">
    <property type="entry name" value="P450"/>
</dbReference>
<dbReference type="CDD" id="cd11064">
    <property type="entry name" value="CYP86A"/>
    <property type="match status" value="1"/>
</dbReference>
<keyword evidence="3 6" id="KW-0479">Metal-binding</keyword>
<evidence type="ECO:0008006" key="11">
    <source>
        <dbReference type="Google" id="ProtNLM"/>
    </source>
</evidence>
<dbReference type="PANTHER" id="PTHR24296">
    <property type="entry name" value="CYTOCHROME P450"/>
    <property type="match status" value="1"/>
</dbReference>
<dbReference type="GO" id="GO:0004497">
    <property type="term" value="F:monooxygenase activity"/>
    <property type="evidence" value="ECO:0007669"/>
    <property type="project" value="UniProtKB-KW"/>
</dbReference>
<dbReference type="InterPro" id="IPR017972">
    <property type="entry name" value="Cyt_P450_CS"/>
</dbReference>
<name>A0AAP0CV09_9ASTR</name>
<dbReference type="EMBL" id="JBCNJP010000020">
    <property type="protein sequence ID" value="KAK9059873.1"/>
    <property type="molecule type" value="Genomic_DNA"/>
</dbReference>
<dbReference type="GO" id="GO:0020037">
    <property type="term" value="F:heme binding"/>
    <property type="evidence" value="ECO:0007669"/>
    <property type="project" value="InterPro"/>
</dbReference>
<dbReference type="Gene3D" id="1.10.630.10">
    <property type="entry name" value="Cytochrome P450"/>
    <property type="match status" value="1"/>
</dbReference>
<comment type="similarity">
    <text evidence="2 7">Belongs to the cytochrome P450 family.</text>
</comment>
<dbReference type="PRINTS" id="PR00463">
    <property type="entry name" value="EP450I"/>
</dbReference>
<dbReference type="PROSITE" id="PS00086">
    <property type="entry name" value="CYTOCHROME_P450"/>
    <property type="match status" value="1"/>
</dbReference>
<evidence type="ECO:0000256" key="4">
    <source>
        <dbReference type="ARBA" id="ARBA00023002"/>
    </source>
</evidence>
<keyword evidence="4 7" id="KW-0560">Oxidoreductase</keyword>
<comment type="cofactor">
    <cofactor evidence="1 6">
        <name>heme</name>
        <dbReference type="ChEBI" id="CHEBI:30413"/>
    </cofactor>
</comment>
<evidence type="ECO:0000256" key="5">
    <source>
        <dbReference type="ARBA" id="ARBA00023004"/>
    </source>
</evidence>
<gene>
    <name evidence="9" type="ORF">SSX86_020577</name>
</gene>